<feature type="transmembrane region" description="Helical" evidence="6">
    <location>
        <begin position="214"/>
        <end position="234"/>
    </location>
</feature>
<feature type="transmembrane region" description="Helical" evidence="6">
    <location>
        <begin position="240"/>
        <end position="259"/>
    </location>
</feature>
<evidence type="ECO:0000256" key="3">
    <source>
        <dbReference type="ARBA" id="ARBA00022692"/>
    </source>
</evidence>
<dbReference type="AlphaFoldDB" id="A0A3S3MMF9"/>
<dbReference type="GO" id="GO:0015245">
    <property type="term" value="F:fatty acid transmembrane transporter activity"/>
    <property type="evidence" value="ECO:0007669"/>
    <property type="project" value="TreeGrafter"/>
</dbReference>
<evidence type="ECO:0000313" key="7">
    <source>
        <dbReference type="EMBL" id="RWR79048.1"/>
    </source>
</evidence>
<comment type="caution">
    <text evidence="7">The sequence shown here is derived from an EMBL/GenBank/DDBJ whole genome shotgun (WGS) entry which is preliminary data.</text>
</comment>
<comment type="similarity">
    <text evidence="2">Belongs to the TMEM14 family.</text>
</comment>
<dbReference type="GO" id="GO:0009706">
    <property type="term" value="C:chloroplast inner membrane"/>
    <property type="evidence" value="ECO:0007669"/>
    <property type="project" value="TreeGrafter"/>
</dbReference>
<reference evidence="7 8" key="1">
    <citation type="journal article" date="2019" name="Nat. Plants">
        <title>Stout camphor tree genome fills gaps in understanding of flowering plant genome evolution.</title>
        <authorList>
            <person name="Chaw S.M."/>
            <person name="Liu Y.C."/>
            <person name="Wu Y.W."/>
            <person name="Wang H.Y."/>
            <person name="Lin C.I."/>
            <person name="Wu C.S."/>
            <person name="Ke H.M."/>
            <person name="Chang L.Y."/>
            <person name="Hsu C.Y."/>
            <person name="Yang H.T."/>
            <person name="Sudianto E."/>
            <person name="Hsu M.H."/>
            <person name="Wu K.P."/>
            <person name="Wang L.N."/>
            <person name="Leebens-Mack J.H."/>
            <person name="Tsai I.J."/>
        </authorList>
    </citation>
    <scope>NUCLEOTIDE SEQUENCE [LARGE SCALE GENOMIC DNA]</scope>
    <source>
        <strain evidence="8">cv. Chaw 1501</strain>
        <tissue evidence="7">Young leaves</tissue>
    </source>
</reference>
<dbReference type="InterPro" id="IPR044890">
    <property type="entry name" value="TMEM14_sf"/>
</dbReference>
<name>A0A3S3MMF9_9MAGN</name>
<keyword evidence="4 6" id="KW-1133">Transmembrane helix</keyword>
<dbReference type="Pfam" id="PF03647">
    <property type="entry name" value="Tmemb_14"/>
    <property type="match status" value="1"/>
</dbReference>
<comment type="subcellular location">
    <subcellularLocation>
        <location evidence="1">Membrane</location>
    </subcellularLocation>
</comment>
<sequence length="370" mass="41235">MKALQSFVSNPNPNLCRTSSKSYQICSPTIIRFDRFLRSSQPSVRPRGLALALDLGRRTNLSLSRSFVSHAASHEESGQQYVDIIRHNSEHGEIEVEKEKSELEMKAEESQEAWRKTLESFKEQAIKMQGLSQEAYELYSKKAMVVLMESSKQFKIQAEKARHDLTVIAIELSEDGKEYLSAAADNAPESVKDIVETFTTSTEELKEVSEVRDFYLGIPYGLFLSVGGFLSFMLTGSIPAIRFGVVLGGALLALSIASLRSWRRGKTSASLIKGQAGSSLYMQIPASMEPVPNVSYAFSLFQLAQIYHFRINNAIAAIIFLKELLFRPQKPSICTSFTTLTSGAMVVFYLYRIMIIGQKKGPIAEQGPEN</sequence>
<dbReference type="Gene3D" id="1.10.10.1740">
    <property type="entry name" value="Transmembrane protein 14-like"/>
    <property type="match status" value="1"/>
</dbReference>
<dbReference type="PANTHER" id="PTHR12668:SF43">
    <property type="entry name" value="TRANSMEMBRANE PROTEIN 14 HOMOLOG"/>
    <property type="match status" value="1"/>
</dbReference>
<evidence type="ECO:0000256" key="5">
    <source>
        <dbReference type="ARBA" id="ARBA00023136"/>
    </source>
</evidence>
<dbReference type="EMBL" id="QPKB01000003">
    <property type="protein sequence ID" value="RWR79048.1"/>
    <property type="molecule type" value="Genomic_DNA"/>
</dbReference>
<dbReference type="PANTHER" id="PTHR12668">
    <property type="entry name" value="TRANSMEMBRANE PROTEIN 14, 15"/>
    <property type="match status" value="1"/>
</dbReference>
<keyword evidence="8" id="KW-1185">Reference proteome</keyword>
<feature type="transmembrane region" description="Helical" evidence="6">
    <location>
        <begin position="332"/>
        <end position="351"/>
    </location>
</feature>
<dbReference type="InterPro" id="IPR005349">
    <property type="entry name" value="TMEM14"/>
</dbReference>
<dbReference type="OrthoDB" id="768548at2759"/>
<proteinExistence type="inferred from homology"/>
<accession>A0A3S3MMF9</accession>
<organism evidence="7 8">
    <name type="scientific">Cinnamomum micranthum f. kanehirae</name>
    <dbReference type="NCBI Taxonomy" id="337451"/>
    <lineage>
        <taxon>Eukaryota</taxon>
        <taxon>Viridiplantae</taxon>
        <taxon>Streptophyta</taxon>
        <taxon>Embryophyta</taxon>
        <taxon>Tracheophyta</taxon>
        <taxon>Spermatophyta</taxon>
        <taxon>Magnoliopsida</taxon>
        <taxon>Magnoliidae</taxon>
        <taxon>Laurales</taxon>
        <taxon>Lauraceae</taxon>
        <taxon>Cinnamomum</taxon>
    </lineage>
</organism>
<evidence type="ECO:0000256" key="4">
    <source>
        <dbReference type="ARBA" id="ARBA00022989"/>
    </source>
</evidence>
<evidence type="ECO:0000256" key="2">
    <source>
        <dbReference type="ARBA" id="ARBA00007590"/>
    </source>
</evidence>
<evidence type="ECO:0000256" key="6">
    <source>
        <dbReference type="SAM" id="Phobius"/>
    </source>
</evidence>
<dbReference type="Proteomes" id="UP000283530">
    <property type="component" value="Unassembled WGS sequence"/>
</dbReference>
<protein>
    <submittedName>
        <fullName evidence="7">Protein FATTY ACID EXPORT 3, chloroplastic</fullName>
    </submittedName>
</protein>
<evidence type="ECO:0000313" key="8">
    <source>
        <dbReference type="Proteomes" id="UP000283530"/>
    </source>
</evidence>
<dbReference type="STRING" id="337451.A0A3S3MMF9"/>
<keyword evidence="3 6" id="KW-0812">Transmembrane</keyword>
<evidence type="ECO:0000256" key="1">
    <source>
        <dbReference type="ARBA" id="ARBA00004370"/>
    </source>
</evidence>
<gene>
    <name evidence="7" type="ORF">CKAN_00760500</name>
</gene>
<keyword evidence="5 6" id="KW-0472">Membrane</keyword>